<dbReference type="SUPFAM" id="SSF53850">
    <property type="entry name" value="Periplasmic binding protein-like II"/>
    <property type="match status" value="1"/>
</dbReference>
<dbReference type="InterPro" id="IPR005119">
    <property type="entry name" value="LysR_subst-bd"/>
</dbReference>
<dbReference type="InterPro" id="IPR058163">
    <property type="entry name" value="LysR-type_TF_proteobact-type"/>
</dbReference>
<dbReference type="EMBL" id="CP117411">
    <property type="protein sequence ID" value="WCT71992.1"/>
    <property type="molecule type" value="Genomic_DNA"/>
</dbReference>
<comment type="similarity">
    <text evidence="1">Belongs to the LysR transcriptional regulatory family.</text>
</comment>
<evidence type="ECO:0000259" key="5">
    <source>
        <dbReference type="PROSITE" id="PS50931"/>
    </source>
</evidence>
<keyword evidence="2" id="KW-0805">Transcription regulation</keyword>
<gene>
    <name evidence="6" type="ORF">PQ455_10055</name>
</gene>
<dbReference type="Proteomes" id="UP001220395">
    <property type="component" value="Chromosome"/>
</dbReference>
<organism evidence="6 7">
    <name type="scientific">Sphingomonas naphthae</name>
    <dbReference type="NCBI Taxonomy" id="1813468"/>
    <lineage>
        <taxon>Bacteria</taxon>
        <taxon>Pseudomonadati</taxon>
        <taxon>Pseudomonadota</taxon>
        <taxon>Alphaproteobacteria</taxon>
        <taxon>Sphingomonadales</taxon>
        <taxon>Sphingomonadaceae</taxon>
        <taxon>Sphingomonas</taxon>
    </lineage>
</organism>
<dbReference type="Pfam" id="PF03466">
    <property type="entry name" value="LysR_substrate"/>
    <property type="match status" value="1"/>
</dbReference>
<dbReference type="PANTHER" id="PTHR30537:SF5">
    <property type="entry name" value="HTH-TYPE TRANSCRIPTIONAL ACTIVATOR TTDR-RELATED"/>
    <property type="match status" value="1"/>
</dbReference>
<proteinExistence type="inferred from homology"/>
<dbReference type="Gene3D" id="3.40.190.290">
    <property type="match status" value="1"/>
</dbReference>
<dbReference type="InterPro" id="IPR036388">
    <property type="entry name" value="WH-like_DNA-bd_sf"/>
</dbReference>
<dbReference type="RefSeq" id="WP_273685939.1">
    <property type="nucleotide sequence ID" value="NZ_CP117411.1"/>
</dbReference>
<dbReference type="Pfam" id="PF00126">
    <property type="entry name" value="HTH_1"/>
    <property type="match status" value="1"/>
</dbReference>
<dbReference type="Gene3D" id="1.10.10.10">
    <property type="entry name" value="Winged helix-like DNA-binding domain superfamily/Winged helix DNA-binding domain"/>
    <property type="match status" value="1"/>
</dbReference>
<accession>A0ABY7TFI0</accession>
<sequence>MKQTPVDLDDVTAFARVVETGSFARAGERLGVDKSIISRRVARLEATLGAKLLVRSARGAEPTDVGGDYHRRLAAIFADLEAAHEAVAEATSEVAGPIRVTAPLSFGIDYLPPVLANFLIEHPRIELDLHLDDKRVDLVAGQYDLAVRIGSLPDSSLVVRKLAPVEVVVIASPAYLAARGRPETPADLTGHDALFYANAANGSEWRFKVDGRWERARLNARARVNNGDAIREMCRAGLGIAILPTFIAAPGLRDGSLEHILADAPFEEQGLYAVLPHGRASTARVRALVDHLVKSFATERPWELCVEAQVKGTLPAR</sequence>
<feature type="domain" description="HTH lysR-type" evidence="5">
    <location>
        <begin position="6"/>
        <end position="63"/>
    </location>
</feature>
<protein>
    <submittedName>
        <fullName evidence="6">LysR family transcriptional regulator</fullName>
    </submittedName>
</protein>
<dbReference type="PROSITE" id="PS50931">
    <property type="entry name" value="HTH_LYSR"/>
    <property type="match status" value="1"/>
</dbReference>
<dbReference type="InterPro" id="IPR000847">
    <property type="entry name" value="LysR_HTH_N"/>
</dbReference>
<keyword evidence="7" id="KW-1185">Reference proteome</keyword>
<evidence type="ECO:0000256" key="4">
    <source>
        <dbReference type="ARBA" id="ARBA00023163"/>
    </source>
</evidence>
<dbReference type="PANTHER" id="PTHR30537">
    <property type="entry name" value="HTH-TYPE TRANSCRIPTIONAL REGULATOR"/>
    <property type="match status" value="1"/>
</dbReference>
<dbReference type="SUPFAM" id="SSF46785">
    <property type="entry name" value="Winged helix' DNA-binding domain"/>
    <property type="match status" value="1"/>
</dbReference>
<evidence type="ECO:0000256" key="1">
    <source>
        <dbReference type="ARBA" id="ARBA00009437"/>
    </source>
</evidence>
<dbReference type="CDD" id="cd08422">
    <property type="entry name" value="PBP2_CrgA_like"/>
    <property type="match status" value="1"/>
</dbReference>
<keyword evidence="3" id="KW-0238">DNA-binding</keyword>
<name>A0ABY7TFI0_9SPHN</name>
<keyword evidence="4" id="KW-0804">Transcription</keyword>
<evidence type="ECO:0000313" key="7">
    <source>
        <dbReference type="Proteomes" id="UP001220395"/>
    </source>
</evidence>
<evidence type="ECO:0000256" key="3">
    <source>
        <dbReference type="ARBA" id="ARBA00023125"/>
    </source>
</evidence>
<evidence type="ECO:0000313" key="6">
    <source>
        <dbReference type="EMBL" id="WCT71992.1"/>
    </source>
</evidence>
<reference evidence="6 7" key="1">
    <citation type="submission" date="2023-02" db="EMBL/GenBank/DDBJ databases">
        <title>Genome sequence of Sphingomonas naphthae.</title>
        <authorList>
            <person name="Kim S."/>
            <person name="Heo J."/>
            <person name="Kwon S.-W."/>
        </authorList>
    </citation>
    <scope>NUCLEOTIDE SEQUENCE [LARGE SCALE GENOMIC DNA]</scope>
    <source>
        <strain evidence="6 7">KACC 18716</strain>
    </source>
</reference>
<dbReference type="InterPro" id="IPR036390">
    <property type="entry name" value="WH_DNA-bd_sf"/>
</dbReference>
<evidence type="ECO:0000256" key="2">
    <source>
        <dbReference type="ARBA" id="ARBA00023015"/>
    </source>
</evidence>